<name>A0A0K9NLW0_ZOSMR</name>
<keyword evidence="4" id="KW-0539">Nucleus</keyword>
<dbReference type="OMA" id="LECITSW"/>
<dbReference type="InterPro" id="IPR058537">
    <property type="entry name" value="TPR_TNPO3_IPO13_4th"/>
</dbReference>
<dbReference type="Proteomes" id="UP000036987">
    <property type="component" value="Unassembled WGS sequence"/>
</dbReference>
<evidence type="ECO:0000256" key="3">
    <source>
        <dbReference type="ARBA" id="ARBA00022448"/>
    </source>
</evidence>
<feature type="domain" description="Exportin-1/Importin-beta-like" evidence="5">
    <location>
        <begin position="98"/>
        <end position="242"/>
    </location>
</feature>
<dbReference type="InterPro" id="IPR011989">
    <property type="entry name" value="ARM-like"/>
</dbReference>
<dbReference type="InterPro" id="IPR013598">
    <property type="entry name" value="Exportin-1/Importin-b-like"/>
</dbReference>
<dbReference type="Pfam" id="PF24138">
    <property type="entry name" value="TPR_TNPO3_IPO13_2nd"/>
    <property type="match status" value="1"/>
</dbReference>
<sequence>MDLQNTAKEALVALYHHPDESVRAQADRWLQDFQRTLDAWQVSDKLLHDANSNLETLIFFSQTLRSKVQRDFEELPSEAFGPLRDSLYTLLKKFYKGPTIVRTQISIAVTALAVHVTSEDWGRGGIVNWLREEMNSHPEYIPGFLEILTVLPQEAFSHKIAARSVRRHQFEKELMSSVEVALNLLTACLSFNELKEQVLEAFASWLRLSNGIPVSSLAHHPLVHMALSCLNSEQLLESSVNVVSELIQYSVSSSSGGFTAHMPLIHLLVPHIMNLKRHLRDDSMDEEDVKAVARLFSDMGDSYVELIATGSDESMLIVQALLEVASHSDYDISSMTYNFWYHLQSILTQRDSISLKESNGSMEAERNRRLLTFRSTFESLVSLVIFRVQYPNNYESLNREDMKDFKHTRYASSDILKNATSVLGGEATLRILHMKLLQVVGNCKNIESCDWQPVEAIFYCIQSIAKSIPLEESEIMPQIIISLLSNFPHKPLLLQTICLTIGAYSKWLNAAPLEISNLHAVVNILTRGMSMSGESAAAASIAFKYICEDCRQKLWGSLDNLFKIYHIVISGEGNFKVSSDDAIHFVEALSTVITELPPDNAKQGLELLCIPIVTSLKELINQSPSSFQQINACQITVHIDRLACIFRFVKHPQFVADTVHTCWPVFKTIFDQRPWDMRTMECLCRACKYAVRTSGKYMGTTISAMFEEVQALYKQHSQSCFLYLSSEVIKIFGSDPSCASYLQCLIVSLFDHTTKLLTKIQDFTARPDIADDCFLLASRCIRYCPELFVPSPIFSPLITCSMIGITIQHRDACKSILTFMSDVFDLANATSGNMYRSIIDSAVLPRGAALTRIMIASLTGALPSSRLDEVSYVLLAFSRSHGIYFVEWAKSSISLIPSSVLTETERSSFIKSLEDSTSRSDASSFNSTLDELCDVCRRNRSVQEIVQEALRPHDLNLTTVSLPQ</sequence>
<evidence type="ECO:0000256" key="4">
    <source>
        <dbReference type="ARBA" id="ARBA00023242"/>
    </source>
</evidence>
<dbReference type="InterPro" id="IPR051345">
    <property type="entry name" value="Importin_beta-like_NTR"/>
</dbReference>
<dbReference type="GO" id="GO:0005634">
    <property type="term" value="C:nucleus"/>
    <property type="evidence" value="ECO:0007669"/>
    <property type="project" value="UniProtKB-SubCell"/>
</dbReference>
<comment type="subcellular location">
    <subcellularLocation>
        <location evidence="1">Nucleus</location>
    </subcellularLocation>
</comment>
<keyword evidence="7" id="KW-1185">Reference proteome</keyword>
<gene>
    <name evidence="6" type="ORF">ZOSMA_84G00310</name>
</gene>
<dbReference type="InterPro" id="IPR016024">
    <property type="entry name" value="ARM-type_fold"/>
</dbReference>
<reference evidence="7" key="1">
    <citation type="journal article" date="2016" name="Nature">
        <title>The genome of the seagrass Zostera marina reveals angiosperm adaptation to the sea.</title>
        <authorList>
            <person name="Olsen J.L."/>
            <person name="Rouze P."/>
            <person name="Verhelst B."/>
            <person name="Lin Y.-C."/>
            <person name="Bayer T."/>
            <person name="Collen J."/>
            <person name="Dattolo E."/>
            <person name="De Paoli E."/>
            <person name="Dittami S."/>
            <person name="Maumus F."/>
            <person name="Michel G."/>
            <person name="Kersting A."/>
            <person name="Lauritano C."/>
            <person name="Lohaus R."/>
            <person name="Toepel M."/>
            <person name="Tonon T."/>
            <person name="Vanneste K."/>
            <person name="Amirebrahimi M."/>
            <person name="Brakel J."/>
            <person name="Bostroem C."/>
            <person name="Chovatia M."/>
            <person name="Grimwood J."/>
            <person name="Jenkins J.W."/>
            <person name="Jueterbock A."/>
            <person name="Mraz A."/>
            <person name="Stam W.T."/>
            <person name="Tice H."/>
            <person name="Bornberg-Bauer E."/>
            <person name="Green P.J."/>
            <person name="Pearson G.A."/>
            <person name="Procaccini G."/>
            <person name="Duarte C.M."/>
            <person name="Schmutz J."/>
            <person name="Reusch T.B.H."/>
            <person name="Van de Peer Y."/>
        </authorList>
    </citation>
    <scope>NUCLEOTIDE SEQUENCE [LARGE SCALE GENOMIC DNA]</scope>
    <source>
        <strain evidence="7">cv. Finnish</strain>
    </source>
</reference>
<dbReference type="InterPro" id="IPR057941">
    <property type="entry name" value="TPR_TNPO3_IPO13_2nd"/>
</dbReference>
<dbReference type="SUPFAM" id="SSF48371">
    <property type="entry name" value="ARM repeat"/>
    <property type="match status" value="1"/>
</dbReference>
<protein>
    <recommendedName>
        <fullName evidence="5">Exportin-1/Importin-beta-like domain-containing protein</fullName>
    </recommendedName>
</protein>
<comment type="caution">
    <text evidence="6">The sequence shown here is derived from an EMBL/GenBank/DDBJ whole genome shotgun (WGS) entry which is preliminary data.</text>
</comment>
<dbReference type="OrthoDB" id="435593at2759"/>
<proteinExistence type="inferred from homology"/>
<dbReference type="Gene3D" id="1.25.10.10">
    <property type="entry name" value="Leucine-rich Repeat Variant"/>
    <property type="match status" value="1"/>
</dbReference>
<dbReference type="STRING" id="29655.A0A0K9NLW0"/>
<dbReference type="PANTHER" id="PTHR12363">
    <property type="entry name" value="TRANSPORTIN 3 AND IMPORTIN 13"/>
    <property type="match status" value="1"/>
</dbReference>
<evidence type="ECO:0000313" key="7">
    <source>
        <dbReference type="Proteomes" id="UP000036987"/>
    </source>
</evidence>
<accession>A0A0K9NLW0</accession>
<evidence type="ECO:0000256" key="1">
    <source>
        <dbReference type="ARBA" id="ARBA00004123"/>
    </source>
</evidence>
<dbReference type="Pfam" id="PF08389">
    <property type="entry name" value="Xpo1"/>
    <property type="match status" value="1"/>
</dbReference>
<dbReference type="GO" id="GO:0006606">
    <property type="term" value="P:protein import into nucleus"/>
    <property type="evidence" value="ECO:0000318"/>
    <property type="project" value="GO_Central"/>
</dbReference>
<dbReference type="PANTHER" id="PTHR12363:SF33">
    <property type="entry name" value="IMPORTIN-13"/>
    <property type="match status" value="1"/>
</dbReference>
<comment type="similarity">
    <text evidence="2">Belongs to the importin beta family.</text>
</comment>
<dbReference type="Pfam" id="PF24139">
    <property type="entry name" value="TPR_TNPO3_IPO13_4th"/>
    <property type="match status" value="1"/>
</dbReference>
<evidence type="ECO:0000256" key="2">
    <source>
        <dbReference type="ARBA" id="ARBA00007991"/>
    </source>
</evidence>
<evidence type="ECO:0000259" key="5">
    <source>
        <dbReference type="Pfam" id="PF08389"/>
    </source>
</evidence>
<dbReference type="FunFam" id="1.25.10.10:FF:000246">
    <property type="entry name" value="Transportin MOS14"/>
    <property type="match status" value="1"/>
</dbReference>
<keyword evidence="3" id="KW-0813">Transport</keyword>
<evidence type="ECO:0000313" key="6">
    <source>
        <dbReference type="EMBL" id="KMZ57593.1"/>
    </source>
</evidence>
<organism evidence="6 7">
    <name type="scientific">Zostera marina</name>
    <name type="common">Eelgrass</name>
    <dbReference type="NCBI Taxonomy" id="29655"/>
    <lineage>
        <taxon>Eukaryota</taxon>
        <taxon>Viridiplantae</taxon>
        <taxon>Streptophyta</taxon>
        <taxon>Embryophyta</taxon>
        <taxon>Tracheophyta</taxon>
        <taxon>Spermatophyta</taxon>
        <taxon>Magnoliopsida</taxon>
        <taxon>Liliopsida</taxon>
        <taxon>Zosteraceae</taxon>
        <taxon>Zostera</taxon>
    </lineage>
</organism>
<dbReference type="GO" id="GO:0005737">
    <property type="term" value="C:cytoplasm"/>
    <property type="evidence" value="ECO:0000318"/>
    <property type="project" value="GO_Central"/>
</dbReference>
<dbReference type="EMBL" id="LFYR01002048">
    <property type="protein sequence ID" value="KMZ57593.1"/>
    <property type="molecule type" value="Genomic_DNA"/>
</dbReference>
<dbReference type="AlphaFoldDB" id="A0A0K9NLW0"/>